<dbReference type="SUPFAM" id="SSF46785">
    <property type="entry name" value="Winged helix' DNA-binding domain"/>
    <property type="match status" value="1"/>
</dbReference>
<dbReference type="Pfam" id="PF00480">
    <property type="entry name" value="ROK"/>
    <property type="match status" value="1"/>
</dbReference>
<dbReference type="PANTHER" id="PTHR18964:SF173">
    <property type="entry name" value="GLUCOKINASE"/>
    <property type="match status" value="1"/>
</dbReference>
<comment type="caution">
    <text evidence="2">The sequence shown here is derived from an EMBL/GenBank/DDBJ whole genome shotgun (WGS) entry which is preliminary data.</text>
</comment>
<dbReference type="Proteomes" id="UP001361570">
    <property type="component" value="Unassembled WGS sequence"/>
</dbReference>
<gene>
    <name evidence="2" type="ORF">TEK04_09170</name>
</gene>
<evidence type="ECO:0000313" key="3">
    <source>
        <dbReference type="Proteomes" id="UP001361570"/>
    </source>
</evidence>
<name>A0ABU8DTW2_9ACTN</name>
<protein>
    <submittedName>
        <fullName evidence="2">ROK family protein</fullName>
    </submittedName>
</protein>
<proteinExistence type="inferred from homology"/>
<sequence length="392" mass="38745">MSATTPTRPGSPAALVALVRSGRASSRAELARLTGASPTTIAGRVEELLGSGVLTEVEGPVVGTGRPPRRLTVRAGLGVVGAVGLGEQHADCAVLDATGAVLAERPVPVRVADGPDAVLGTVAAVLAELRADQAGAGPLLGLGLGVPGPVAFPGGVVTSPARMPGWNGADVAALARPHLPAGAVVVVDNDANLMALGEHATDPTARHLVMVKAGSGIGCGIVVDGALQRGARGFAGDISHVTVPDAEPVPCSCGRVGCLDAVASGSALVARLREGGVAVAGVDAMLDLARDAHPRTTGLLREAGSRTGTVLATIVNLVNPDRLVLGGWLSQAEAFVAGVRSAVYAQSPPLVTDGLEVLVSRAGPRAGLLGAGHSALDAVLADLPRLTAVCGA</sequence>
<dbReference type="RefSeq" id="WP_336404027.1">
    <property type="nucleotide sequence ID" value="NZ_JBAPLU010000007.1"/>
</dbReference>
<reference evidence="2 3" key="1">
    <citation type="submission" date="2024-03" db="EMBL/GenBank/DDBJ databases">
        <title>Draft genome sequence of Klenkia sp. LSe6-5.</title>
        <authorList>
            <person name="Duangmal K."/>
            <person name="Chantavorakit T."/>
        </authorList>
    </citation>
    <scope>NUCLEOTIDE SEQUENCE [LARGE SCALE GENOMIC DNA]</scope>
    <source>
        <strain evidence="2 3">LSe6-5</strain>
    </source>
</reference>
<organism evidence="2 3">
    <name type="scientific">Klenkia sesuvii</name>
    <dbReference type="NCBI Taxonomy" id="3103137"/>
    <lineage>
        <taxon>Bacteria</taxon>
        <taxon>Bacillati</taxon>
        <taxon>Actinomycetota</taxon>
        <taxon>Actinomycetes</taxon>
        <taxon>Geodermatophilales</taxon>
        <taxon>Geodermatophilaceae</taxon>
        <taxon>Klenkia</taxon>
    </lineage>
</organism>
<evidence type="ECO:0000313" key="2">
    <source>
        <dbReference type="EMBL" id="MEI4271891.1"/>
    </source>
</evidence>
<keyword evidence="3" id="KW-1185">Reference proteome</keyword>
<dbReference type="PANTHER" id="PTHR18964">
    <property type="entry name" value="ROK (REPRESSOR, ORF, KINASE) FAMILY"/>
    <property type="match status" value="1"/>
</dbReference>
<dbReference type="InterPro" id="IPR043129">
    <property type="entry name" value="ATPase_NBD"/>
</dbReference>
<accession>A0ABU8DTW2</accession>
<comment type="similarity">
    <text evidence="1">Belongs to the ROK (NagC/XylR) family.</text>
</comment>
<evidence type="ECO:0000256" key="1">
    <source>
        <dbReference type="ARBA" id="ARBA00006479"/>
    </source>
</evidence>
<dbReference type="SUPFAM" id="SSF53067">
    <property type="entry name" value="Actin-like ATPase domain"/>
    <property type="match status" value="1"/>
</dbReference>
<dbReference type="Gene3D" id="1.10.10.10">
    <property type="entry name" value="Winged helix-like DNA-binding domain superfamily/Winged helix DNA-binding domain"/>
    <property type="match status" value="1"/>
</dbReference>
<dbReference type="InterPro" id="IPR000600">
    <property type="entry name" value="ROK"/>
</dbReference>
<dbReference type="InterPro" id="IPR036388">
    <property type="entry name" value="WH-like_DNA-bd_sf"/>
</dbReference>
<dbReference type="InterPro" id="IPR036390">
    <property type="entry name" value="WH_DNA-bd_sf"/>
</dbReference>
<dbReference type="Gene3D" id="3.30.420.40">
    <property type="match status" value="2"/>
</dbReference>
<dbReference type="EMBL" id="JBAPLU010000007">
    <property type="protein sequence ID" value="MEI4271891.1"/>
    <property type="molecule type" value="Genomic_DNA"/>
</dbReference>